<gene>
    <name evidence="1" type="ORF">LNQ82_05725</name>
</gene>
<sequence length="62" mass="7072">MQGQKTLVNSGKTIYISPDKKDILIIDPLNPMGGTMFPNDRNTKRTSEYLNNFIREEGGVKW</sequence>
<organism evidence="1 2">
    <name type="scientific">Conchiformibius steedae DSM 2580</name>
    <dbReference type="NCBI Taxonomy" id="1121352"/>
    <lineage>
        <taxon>Bacteria</taxon>
        <taxon>Pseudomonadati</taxon>
        <taxon>Pseudomonadota</taxon>
        <taxon>Betaproteobacteria</taxon>
        <taxon>Neisseriales</taxon>
        <taxon>Neisseriaceae</taxon>
        <taxon>Conchiformibius</taxon>
    </lineage>
</organism>
<reference evidence="1" key="1">
    <citation type="submission" date="2022-05" db="EMBL/GenBank/DDBJ databases">
        <title>Alysiella filiformis genome sequencing.</title>
        <authorList>
            <person name="Viehboeck T."/>
        </authorList>
    </citation>
    <scope>NUCLEOTIDE SEQUENCE</scope>
    <source>
        <strain evidence="1">DSM 2580</strain>
    </source>
</reference>
<dbReference type="RefSeq" id="WP_156932327.1">
    <property type="nucleotide sequence ID" value="NZ_CP097501.1"/>
</dbReference>
<evidence type="ECO:0000313" key="1">
    <source>
        <dbReference type="EMBL" id="URD66735.1"/>
    </source>
</evidence>
<dbReference type="EMBL" id="CP097501">
    <property type="protein sequence ID" value="URD66735.1"/>
    <property type="molecule type" value="Genomic_DNA"/>
</dbReference>
<protein>
    <submittedName>
        <fullName evidence="1">Uncharacterized protein</fullName>
    </submittedName>
</protein>
<proteinExistence type="predicted"/>
<dbReference type="Proteomes" id="UP001056819">
    <property type="component" value="Chromosome"/>
</dbReference>
<accession>A0AAE9HV30</accession>
<name>A0AAE9HV30_9NEIS</name>
<dbReference type="AlphaFoldDB" id="A0AAE9HV30"/>
<evidence type="ECO:0000313" key="2">
    <source>
        <dbReference type="Proteomes" id="UP001056819"/>
    </source>
</evidence>